<keyword evidence="7" id="KW-0496">Mitochondrion</keyword>
<dbReference type="Proteomes" id="UP001222932">
    <property type="component" value="Unassembled WGS sequence"/>
</dbReference>
<evidence type="ECO:0000256" key="6">
    <source>
        <dbReference type="ARBA" id="ARBA00022989"/>
    </source>
</evidence>
<evidence type="ECO:0000256" key="4">
    <source>
        <dbReference type="ARBA" id="ARBA00022692"/>
    </source>
</evidence>
<sequence>MSDNSTKTPSPTVDFVAGVIAGAAGLIVGQPFDVVKVRYQTPSFNGKYTSIHQAFRAILREEGVKGMFKGVMSPMAGIAGVNGIVFSSYQFFMNAQIPKDGMDPTLGQICLAGAGSGVLAATLTCPIELIKIRQQSVPPSMNPNVFQVTIDILRKGGVRGLYRGYSATVIRELAYGPYFLAYEAACRFFRWRRHLPEQQPHGHGLIDEAEAELHSGLNAAELMAAGGVAGVIAWAITFPFDVWKTRMQSADESAKPLSLRRVMVDSVRQEGWRVMFRGLWPCVVRAIPTNMVTFLTFETLVSHMA</sequence>
<reference evidence="11" key="2">
    <citation type="submission" date="2023-06" db="EMBL/GenBank/DDBJ databases">
        <authorList>
            <person name="Kobayashi Y."/>
            <person name="Kayamori A."/>
            <person name="Aoki K."/>
            <person name="Shiwa Y."/>
            <person name="Fujita N."/>
            <person name="Sugita T."/>
            <person name="Iwasaki W."/>
            <person name="Tanaka N."/>
            <person name="Takashima M."/>
        </authorList>
    </citation>
    <scope>NUCLEOTIDE SEQUENCE</scope>
    <source>
        <strain evidence="11">HIS016</strain>
    </source>
</reference>
<dbReference type="PANTHER" id="PTHR45624">
    <property type="entry name" value="MITOCHONDRIAL BASIC AMINO ACIDS TRANSPORTER-RELATED"/>
    <property type="match status" value="1"/>
</dbReference>
<comment type="caution">
    <text evidence="11">The sequence shown here is derived from an EMBL/GenBank/DDBJ whole genome shotgun (WGS) entry which is preliminary data.</text>
</comment>
<dbReference type="Pfam" id="PF00153">
    <property type="entry name" value="Mito_carr"/>
    <property type="match status" value="3"/>
</dbReference>
<comment type="subcellular location">
    <subcellularLocation>
        <location evidence="1">Mitochondrion membrane</location>
        <topology evidence="1">Multi-pass membrane protein</topology>
    </subcellularLocation>
</comment>
<keyword evidence="8 9" id="KW-0472">Membrane</keyword>
<dbReference type="AlphaFoldDB" id="A0AAD3YA89"/>
<name>A0AAD3YA89_9TREE</name>
<dbReference type="InterPro" id="IPR023395">
    <property type="entry name" value="MCP_dom_sf"/>
</dbReference>
<dbReference type="InterPro" id="IPR002067">
    <property type="entry name" value="MCP"/>
</dbReference>
<evidence type="ECO:0008006" key="13">
    <source>
        <dbReference type="Google" id="ProtNLM"/>
    </source>
</evidence>
<keyword evidence="3 10" id="KW-0813">Transport</keyword>
<keyword evidence="6" id="KW-1133">Transmembrane helix</keyword>
<evidence type="ECO:0000256" key="3">
    <source>
        <dbReference type="ARBA" id="ARBA00022448"/>
    </source>
</evidence>
<dbReference type="PROSITE" id="PS50920">
    <property type="entry name" value="SOLCAR"/>
    <property type="match status" value="3"/>
</dbReference>
<dbReference type="InterPro" id="IPR018108">
    <property type="entry name" value="MCP_transmembrane"/>
</dbReference>
<dbReference type="PANTHER" id="PTHR45624:SF10">
    <property type="entry name" value="SLC (SOLUTE CARRIER) HOMOLOG"/>
    <property type="match status" value="1"/>
</dbReference>
<evidence type="ECO:0000256" key="10">
    <source>
        <dbReference type="RuleBase" id="RU000488"/>
    </source>
</evidence>
<feature type="repeat" description="Solcar" evidence="9">
    <location>
        <begin position="217"/>
        <end position="303"/>
    </location>
</feature>
<gene>
    <name evidence="11" type="ORF">CspeluHIS016_0111930</name>
</gene>
<organism evidence="11 12">
    <name type="scientific">Cutaneotrichosporon spelunceum</name>
    <dbReference type="NCBI Taxonomy" id="1672016"/>
    <lineage>
        <taxon>Eukaryota</taxon>
        <taxon>Fungi</taxon>
        <taxon>Dikarya</taxon>
        <taxon>Basidiomycota</taxon>
        <taxon>Agaricomycotina</taxon>
        <taxon>Tremellomycetes</taxon>
        <taxon>Trichosporonales</taxon>
        <taxon>Trichosporonaceae</taxon>
        <taxon>Cutaneotrichosporon</taxon>
    </lineage>
</organism>
<dbReference type="EMBL" id="BTCM01000001">
    <property type="protein sequence ID" value="GMK54607.1"/>
    <property type="molecule type" value="Genomic_DNA"/>
</dbReference>
<dbReference type="Gene3D" id="1.50.40.10">
    <property type="entry name" value="Mitochondrial carrier domain"/>
    <property type="match status" value="2"/>
</dbReference>
<feature type="repeat" description="Solcar" evidence="9">
    <location>
        <begin position="9"/>
        <end position="95"/>
    </location>
</feature>
<evidence type="ECO:0000256" key="7">
    <source>
        <dbReference type="ARBA" id="ARBA00023128"/>
    </source>
</evidence>
<dbReference type="GO" id="GO:0031966">
    <property type="term" value="C:mitochondrial membrane"/>
    <property type="evidence" value="ECO:0007669"/>
    <property type="project" value="UniProtKB-SubCell"/>
</dbReference>
<evidence type="ECO:0000256" key="2">
    <source>
        <dbReference type="ARBA" id="ARBA00006375"/>
    </source>
</evidence>
<evidence type="ECO:0000256" key="9">
    <source>
        <dbReference type="PROSITE-ProRule" id="PRU00282"/>
    </source>
</evidence>
<feature type="repeat" description="Solcar" evidence="9">
    <location>
        <begin position="104"/>
        <end position="188"/>
    </location>
</feature>
<evidence type="ECO:0000256" key="1">
    <source>
        <dbReference type="ARBA" id="ARBA00004225"/>
    </source>
</evidence>
<comment type="similarity">
    <text evidence="2 10">Belongs to the mitochondrial carrier (TC 2.A.29) family.</text>
</comment>
<accession>A0AAD3YA89</accession>
<evidence type="ECO:0000313" key="12">
    <source>
        <dbReference type="Proteomes" id="UP001222932"/>
    </source>
</evidence>
<evidence type="ECO:0000256" key="5">
    <source>
        <dbReference type="ARBA" id="ARBA00022737"/>
    </source>
</evidence>
<dbReference type="InterPro" id="IPR050567">
    <property type="entry name" value="Mitochondrial_Carrier"/>
</dbReference>
<proteinExistence type="inferred from homology"/>
<dbReference type="GO" id="GO:0022857">
    <property type="term" value="F:transmembrane transporter activity"/>
    <property type="evidence" value="ECO:0007669"/>
    <property type="project" value="TreeGrafter"/>
</dbReference>
<keyword evidence="12" id="KW-1185">Reference proteome</keyword>
<reference evidence="11" key="1">
    <citation type="journal article" date="2023" name="BMC Genomics">
        <title>Chromosome-level genome assemblies of Cutaneotrichosporon spp. (Trichosporonales, Basidiomycota) reveal imbalanced evolution between nucleotide sequences and chromosome synteny.</title>
        <authorList>
            <person name="Kobayashi Y."/>
            <person name="Kayamori A."/>
            <person name="Aoki K."/>
            <person name="Shiwa Y."/>
            <person name="Matsutani M."/>
            <person name="Fujita N."/>
            <person name="Sugita T."/>
            <person name="Iwasaki W."/>
            <person name="Tanaka N."/>
            <person name="Takashima M."/>
        </authorList>
    </citation>
    <scope>NUCLEOTIDE SEQUENCE</scope>
    <source>
        <strain evidence="11">HIS016</strain>
    </source>
</reference>
<dbReference type="SUPFAM" id="SSF103506">
    <property type="entry name" value="Mitochondrial carrier"/>
    <property type="match status" value="1"/>
</dbReference>
<keyword evidence="5" id="KW-0677">Repeat</keyword>
<evidence type="ECO:0000256" key="8">
    <source>
        <dbReference type="ARBA" id="ARBA00023136"/>
    </source>
</evidence>
<protein>
    <recommendedName>
        <fullName evidence="13">Mitochondrial carrier</fullName>
    </recommendedName>
</protein>
<dbReference type="PRINTS" id="PR00926">
    <property type="entry name" value="MITOCARRIER"/>
</dbReference>
<keyword evidence="4 9" id="KW-0812">Transmembrane</keyword>
<evidence type="ECO:0000313" key="11">
    <source>
        <dbReference type="EMBL" id="GMK54607.1"/>
    </source>
</evidence>